<sequence length="192" mass="21927">MFAIIYGLKRPAVLMWTQAWEGLATRYMDLFKELDRLTDPANGHFNYSDEITQREPPAVPFMLPYIQDMIQTHVKTPQVFDDENKDDNNKRRINFQKFYHIYSIAAELEVFRLSSYHRKLKGDRESNMLLVNHMRSYTMLDGKALGEGLVFSSTNATSDWNETASGASGSKAMKRASQILSSTVAVESANSQ</sequence>
<dbReference type="PANTHER" id="PTHR23113">
    <property type="entry name" value="GUANINE NUCLEOTIDE EXCHANGE FACTOR"/>
    <property type="match status" value="1"/>
</dbReference>
<feature type="domain" description="Ras-GEF" evidence="3">
    <location>
        <begin position="1"/>
        <end position="145"/>
    </location>
</feature>
<dbReference type="InterPro" id="IPR001895">
    <property type="entry name" value="RASGEF_cat_dom"/>
</dbReference>
<dbReference type="OrthoDB" id="546434at2759"/>
<dbReference type="InterPro" id="IPR023578">
    <property type="entry name" value="Ras_GEF_dom_sf"/>
</dbReference>
<accession>F4NT15</accession>
<keyword evidence="5" id="KW-1185">Reference proteome</keyword>
<reference evidence="4 5" key="1">
    <citation type="submission" date="2009-12" db="EMBL/GenBank/DDBJ databases">
        <title>The draft genome of Batrachochytrium dendrobatidis.</title>
        <authorList>
            <consortium name="US DOE Joint Genome Institute (JGI-PGF)"/>
            <person name="Kuo A."/>
            <person name="Salamov A."/>
            <person name="Schmutz J."/>
            <person name="Lucas S."/>
            <person name="Pitluck S."/>
            <person name="Rosenblum E."/>
            <person name="Stajich J."/>
            <person name="Eisen M."/>
            <person name="Grigoriev I.V."/>
        </authorList>
    </citation>
    <scope>NUCLEOTIDE SEQUENCE [LARGE SCALE GENOMIC DNA]</scope>
    <source>
        <strain evidence="5">JAM81 / FGSC 10211</strain>
    </source>
</reference>
<dbReference type="Gene3D" id="1.10.840.10">
    <property type="entry name" value="Ras guanine-nucleotide exchange factors catalytic domain"/>
    <property type="match status" value="1"/>
</dbReference>
<protein>
    <recommendedName>
        <fullName evidence="3">Ras-GEF domain-containing protein</fullName>
    </recommendedName>
</protein>
<dbReference type="STRING" id="684364.F4NT15"/>
<dbReference type="Proteomes" id="UP000007241">
    <property type="component" value="Unassembled WGS sequence"/>
</dbReference>
<proteinExistence type="predicted"/>
<dbReference type="RefSeq" id="XP_006675890.1">
    <property type="nucleotide sequence ID" value="XM_006675827.1"/>
</dbReference>
<dbReference type="HOGENOM" id="CLU_1414917_0_0_1"/>
<evidence type="ECO:0000256" key="2">
    <source>
        <dbReference type="PROSITE-ProRule" id="PRU00168"/>
    </source>
</evidence>
<dbReference type="EMBL" id="GL882879">
    <property type="protein sequence ID" value="EGF84294.1"/>
    <property type="molecule type" value="Genomic_DNA"/>
</dbReference>
<organism evidence="4 5">
    <name type="scientific">Batrachochytrium dendrobatidis (strain JAM81 / FGSC 10211)</name>
    <name type="common">Frog chytrid fungus</name>
    <dbReference type="NCBI Taxonomy" id="684364"/>
    <lineage>
        <taxon>Eukaryota</taxon>
        <taxon>Fungi</taxon>
        <taxon>Fungi incertae sedis</taxon>
        <taxon>Chytridiomycota</taxon>
        <taxon>Chytridiomycota incertae sedis</taxon>
        <taxon>Chytridiomycetes</taxon>
        <taxon>Rhizophydiales</taxon>
        <taxon>Rhizophydiales incertae sedis</taxon>
        <taxon>Batrachochytrium</taxon>
    </lineage>
</organism>
<dbReference type="GeneID" id="18241112"/>
<evidence type="ECO:0000256" key="1">
    <source>
        <dbReference type="ARBA" id="ARBA00022658"/>
    </source>
</evidence>
<dbReference type="Pfam" id="PF00617">
    <property type="entry name" value="RasGEF"/>
    <property type="match status" value="1"/>
</dbReference>
<dbReference type="AlphaFoldDB" id="F4NT15"/>
<dbReference type="PROSITE" id="PS50009">
    <property type="entry name" value="RASGEF_CAT"/>
    <property type="match status" value="1"/>
</dbReference>
<dbReference type="SUPFAM" id="SSF48366">
    <property type="entry name" value="Ras GEF"/>
    <property type="match status" value="1"/>
</dbReference>
<evidence type="ECO:0000313" key="5">
    <source>
        <dbReference type="Proteomes" id="UP000007241"/>
    </source>
</evidence>
<evidence type="ECO:0000313" key="4">
    <source>
        <dbReference type="EMBL" id="EGF84294.1"/>
    </source>
</evidence>
<dbReference type="GO" id="GO:0007264">
    <property type="term" value="P:small GTPase-mediated signal transduction"/>
    <property type="evidence" value="ECO:0007669"/>
    <property type="project" value="InterPro"/>
</dbReference>
<keyword evidence="1 2" id="KW-0344">Guanine-nucleotide releasing factor</keyword>
<dbReference type="InterPro" id="IPR008937">
    <property type="entry name" value="Ras-like_GEF"/>
</dbReference>
<dbReference type="InterPro" id="IPR036964">
    <property type="entry name" value="RASGEF_cat_dom_sf"/>
</dbReference>
<dbReference type="GO" id="GO:0005085">
    <property type="term" value="F:guanyl-nucleotide exchange factor activity"/>
    <property type="evidence" value="ECO:0007669"/>
    <property type="project" value="UniProtKB-KW"/>
</dbReference>
<evidence type="ECO:0000259" key="3">
    <source>
        <dbReference type="PROSITE" id="PS50009"/>
    </source>
</evidence>
<dbReference type="InParanoid" id="F4NT15"/>
<name>F4NT15_BATDJ</name>
<gene>
    <name evidence="4" type="ORF">BATDEDRAFT_36522</name>
</gene>
<dbReference type="PANTHER" id="PTHR23113:SF99">
    <property type="entry name" value="RASGEF DOMAIN-CONTAINING PROTEIN"/>
    <property type="match status" value="1"/>
</dbReference>